<dbReference type="PROSITE" id="PS50937">
    <property type="entry name" value="HTH_MERR_2"/>
    <property type="match status" value="1"/>
</dbReference>
<sequence>MKINEVEQKVGITKKNIRFYEQEGLLKPDRNAQNGYREYSEEDLLLLQKIKLLRKLSIPIEEIRKIKTGVLTMEDALRRHHIFLEREEKNIEEMQVFCQMLMERKEHFSSMNASEYLEKMEHMEKEGTRFMNVRMKDRKHKLFAPLMMSLLMIVLMVSVSVLSVWMYIADPVDRPPIFFVVFMTAISLLVILGVLWNLWKRYQEIEGGEEDAAAKY</sequence>
<dbReference type="Pfam" id="PF13411">
    <property type="entry name" value="MerR_1"/>
    <property type="match status" value="1"/>
</dbReference>
<evidence type="ECO:0000256" key="2">
    <source>
        <dbReference type="SAM" id="Phobius"/>
    </source>
</evidence>
<dbReference type="PANTHER" id="PTHR30204:SF90">
    <property type="entry name" value="HTH-TYPE TRANSCRIPTIONAL ACTIVATOR MTA"/>
    <property type="match status" value="1"/>
</dbReference>
<evidence type="ECO:0000259" key="3">
    <source>
        <dbReference type="PROSITE" id="PS50937"/>
    </source>
</evidence>
<dbReference type="CDD" id="cd00592">
    <property type="entry name" value="HTH_MerR-like"/>
    <property type="match status" value="1"/>
</dbReference>
<dbReference type="InterPro" id="IPR000551">
    <property type="entry name" value="MerR-type_HTH_dom"/>
</dbReference>
<dbReference type="SUPFAM" id="SSF46955">
    <property type="entry name" value="Putative DNA-binding domain"/>
    <property type="match status" value="1"/>
</dbReference>
<dbReference type="GO" id="GO:0003700">
    <property type="term" value="F:DNA-binding transcription factor activity"/>
    <property type="evidence" value="ECO:0007669"/>
    <property type="project" value="InterPro"/>
</dbReference>
<dbReference type="Proteomes" id="UP000295711">
    <property type="component" value="Unassembled WGS sequence"/>
</dbReference>
<dbReference type="InterPro" id="IPR009061">
    <property type="entry name" value="DNA-bd_dom_put_sf"/>
</dbReference>
<dbReference type="RefSeq" id="WP_132087304.1">
    <property type="nucleotide sequence ID" value="NZ_JANKAQ010000005.1"/>
</dbReference>
<dbReference type="EMBL" id="SLXA01000001">
    <property type="protein sequence ID" value="TCO86340.1"/>
    <property type="molecule type" value="Genomic_DNA"/>
</dbReference>
<protein>
    <submittedName>
        <fullName evidence="4">DNA-binding transcriptional MerR regulator</fullName>
    </submittedName>
</protein>
<feature type="transmembrane region" description="Helical" evidence="2">
    <location>
        <begin position="177"/>
        <end position="199"/>
    </location>
</feature>
<dbReference type="SMART" id="SM00422">
    <property type="entry name" value="HTH_MERR"/>
    <property type="match status" value="1"/>
</dbReference>
<keyword evidence="2" id="KW-0812">Transmembrane</keyword>
<dbReference type="InterPro" id="IPR047057">
    <property type="entry name" value="MerR_fam"/>
</dbReference>
<organism evidence="4 5">
    <name type="scientific">Frisingicoccus caecimuris</name>
    <dbReference type="NCBI Taxonomy" id="1796636"/>
    <lineage>
        <taxon>Bacteria</taxon>
        <taxon>Bacillati</taxon>
        <taxon>Bacillota</taxon>
        <taxon>Clostridia</taxon>
        <taxon>Lachnospirales</taxon>
        <taxon>Lachnospiraceae</taxon>
        <taxon>Frisingicoccus</taxon>
    </lineage>
</organism>
<dbReference type="Gene3D" id="1.10.1660.10">
    <property type="match status" value="1"/>
</dbReference>
<dbReference type="OrthoDB" id="122388at2"/>
<evidence type="ECO:0000313" key="5">
    <source>
        <dbReference type="Proteomes" id="UP000295711"/>
    </source>
</evidence>
<dbReference type="PANTHER" id="PTHR30204">
    <property type="entry name" value="REDOX-CYCLING DRUG-SENSING TRANSCRIPTIONAL ACTIVATOR SOXR"/>
    <property type="match status" value="1"/>
</dbReference>
<feature type="transmembrane region" description="Helical" evidence="2">
    <location>
        <begin position="142"/>
        <end position="165"/>
    </location>
</feature>
<accession>A0A4R2LGA8</accession>
<feature type="domain" description="HTH merR-type" evidence="3">
    <location>
        <begin position="1"/>
        <end position="69"/>
    </location>
</feature>
<comment type="caution">
    <text evidence="4">The sequence shown here is derived from an EMBL/GenBank/DDBJ whole genome shotgun (WGS) entry which is preliminary data.</text>
</comment>
<keyword evidence="1 4" id="KW-0238">DNA-binding</keyword>
<name>A0A4R2LGA8_9FIRM</name>
<dbReference type="AlphaFoldDB" id="A0A4R2LGA8"/>
<evidence type="ECO:0000313" key="4">
    <source>
        <dbReference type="EMBL" id="TCO86340.1"/>
    </source>
</evidence>
<reference evidence="4 5" key="1">
    <citation type="submission" date="2019-03" db="EMBL/GenBank/DDBJ databases">
        <title>Genomic Encyclopedia of Type Strains, Phase IV (KMG-IV): sequencing the most valuable type-strain genomes for metagenomic binning, comparative biology and taxonomic classification.</title>
        <authorList>
            <person name="Goeker M."/>
        </authorList>
    </citation>
    <scope>NUCLEOTIDE SEQUENCE [LARGE SCALE GENOMIC DNA]</scope>
    <source>
        <strain evidence="4 5">DSM 28559</strain>
    </source>
</reference>
<keyword evidence="2" id="KW-1133">Transmembrane helix</keyword>
<dbReference type="GO" id="GO:0003677">
    <property type="term" value="F:DNA binding"/>
    <property type="evidence" value="ECO:0007669"/>
    <property type="project" value="UniProtKB-KW"/>
</dbReference>
<evidence type="ECO:0000256" key="1">
    <source>
        <dbReference type="ARBA" id="ARBA00023125"/>
    </source>
</evidence>
<gene>
    <name evidence="4" type="ORF">EV212_101120</name>
</gene>
<proteinExistence type="predicted"/>
<keyword evidence="2" id="KW-0472">Membrane</keyword>
<keyword evidence="5" id="KW-1185">Reference proteome</keyword>